<dbReference type="RefSeq" id="WP_083940501.1">
    <property type="nucleotide sequence ID" value="NZ_WELI01000005.1"/>
</dbReference>
<keyword evidence="6" id="KW-1185">Reference proteome</keyword>
<protein>
    <submittedName>
        <fullName evidence="5">HK97 family phage prohead protease</fullName>
    </submittedName>
</protein>
<dbReference type="InterPro" id="IPR006433">
    <property type="entry name" value="Prohead_protease"/>
</dbReference>
<evidence type="ECO:0000256" key="1">
    <source>
        <dbReference type="ARBA" id="ARBA00022612"/>
    </source>
</evidence>
<organism evidence="5 6">
    <name type="scientific">Rudanella paleaurantiibacter</name>
    <dbReference type="NCBI Taxonomy" id="2614655"/>
    <lineage>
        <taxon>Bacteria</taxon>
        <taxon>Pseudomonadati</taxon>
        <taxon>Bacteroidota</taxon>
        <taxon>Cytophagia</taxon>
        <taxon>Cytophagales</taxon>
        <taxon>Cytophagaceae</taxon>
        <taxon>Rudanella</taxon>
    </lineage>
</organism>
<dbReference type="Proteomes" id="UP000488299">
    <property type="component" value="Unassembled WGS sequence"/>
</dbReference>
<proteinExistence type="predicted"/>
<accession>A0A7J5TYF6</accession>
<evidence type="ECO:0000259" key="4">
    <source>
        <dbReference type="Pfam" id="PF04586"/>
    </source>
</evidence>
<gene>
    <name evidence="5" type="ORF">F5984_13255</name>
</gene>
<dbReference type="AlphaFoldDB" id="A0A7J5TYF6"/>
<dbReference type="NCBIfam" id="TIGR01543">
    <property type="entry name" value="proheadase_HK97"/>
    <property type="match status" value="1"/>
</dbReference>
<name>A0A7J5TYF6_9BACT</name>
<evidence type="ECO:0000256" key="2">
    <source>
        <dbReference type="ARBA" id="ARBA00022670"/>
    </source>
</evidence>
<dbReference type="GO" id="GO:0006508">
    <property type="term" value="P:proteolysis"/>
    <property type="evidence" value="ECO:0007669"/>
    <property type="project" value="UniProtKB-KW"/>
</dbReference>
<evidence type="ECO:0000256" key="3">
    <source>
        <dbReference type="ARBA" id="ARBA00022801"/>
    </source>
</evidence>
<dbReference type="InterPro" id="IPR054613">
    <property type="entry name" value="Peptidase_S78_dom"/>
</dbReference>
<dbReference type="GO" id="GO:0008233">
    <property type="term" value="F:peptidase activity"/>
    <property type="evidence" value="ECO:0007669"/>
    <property type="project" value="UniProtKB-KW"/>
</dbReference>
<evidence type="ECO:0000313" key="6">
    <source>
        <dbReference type="Proteomes" id="UP000488299"/>
    </source>
</evidence>
<feature type="domain" description="Prohead serine protease" evidence="4">
    <location>
        <begin position="40"/>
        <end position="180"/>
    </location>
</feature>
<keyword evidence="1" id="KW-1188">Viral release from host cell</keyword>
<evidence type="ECO:0000313" key="5">
    <source>
        <dbReference type="EMBL" id="KAB7730144.1"/>
    </source>
</evidence>
<dbReference type="EMBL" id="WELI01000005">
    <property type="protein sequence ID" value="KAB7730144.1"/>
    <property type="molecule type" value="Genomic_DNA"/>
</dbReference>
<dbReference type="Pfam" id="PF04586">
    <property type="entry name" value="Peptidase_S78"/>
    <property type="match status" value="1"/>
</dbReference>
<reference evidence="5 6" key="1">
    <citation type="submission" date="2019-10" db="EMBL/GenBank/DDBJ databases">
        <title>Rudanella paleaurantiibacter sp. nov., isolated from sludge.</title>
        <authorList>
            <person name="Xu S.Q."/>
        </authorList>
    </citation>
    <scope>NUCLEOTIDE SEQUENCE [LARGE SCALE GENOMIC DNA]</scope>
    <source>
        <strain evidence="5 6">HX-22-17</strain>
    </source>
</reference>
<keyword evidence="3" id="KW-0378">Hydrolase</keyword>
<sequence>MPKSRILAPFPKGLFSFTATKSGHTVKFKSISGGAVDVDTQKRQVVVYFSKFGNVDSDGDLMLPSAFTKTIKERGRKGSDLIWHLSNHRSQPEFCLGKPDLEVDTTGLKGITTFLDTSHALDVLKMYDMGLVNQHSVGFRTVKGDSRTTSIGGRYFEIAEVKLFEGSTVLWGANPDTPTVEVKSYRDLEEQFVSLTKALKTGTFTDECFIQLESQFAQMQSVLKSLKTTEPEITTQPDSSDLQALAQRLKSQFSF</sequence>
<comment type="caution">
    <text evidence="5">The sequence shown here is derived from an EMBL/GenBank/DDBJ whole genome shotgun (WGS) entry which is preliminary data.</text>
</comment>
<keyword evidence="2 5" id="KW-0645">Protease</keyword>